<dbReference type="AlphaFoldDB" id="A0AAD9IMJ2"/>
<keyword evidence="1" id="KW-0732">Signal</keyword>
<evidence type="ECO:0000259" key="2">
    <source>
        <dbReference type="PROSITE" id="PS50878"/>
    </source>
</evidence>
<gene>
    <name evidence="3" type="ORF">NP493_8908g00008</name>
</gene>
<protein>
    <recommendedName>
        <fullName evidence="2">Reverse transcriptase domain-containing protein</fullName>
    </recommendedName>
</protein>
<dbReference type="CDD" id="cd01650">
    <property type="entry name" value="RT_nLTR_like"/>
    <property type="match status" value="1"/>
</dbReference>
<evidence type="ECO:0000313" key="4">
    <source>
        <dbReference type="Proteomes" id="UP001209878"/>
    </source>
</evidence>
<name>A0AAD9IMJ2_RIDPI</name>
<dbReference type="SUPFAM" id="SSF56219">
    <property type="entry name" value="DNase I-like"/>
    <property type="match status" value="1"/>
</dbReference>
<dbReference type="EMBL" id="JAODUO010008891">
    <property type="protein sequence ID" value="KAK2138104.1"/>
    <property type="molecule type" value="Genomic_DNA"/>
</dbReference>
<feature type="chain" id="PRO_5042218202" description="Reverse transcriptase domain-containing protein" evidence="1">
    <location>
        <begin position="24"/>
        <end position="685"/>
    </location>
</feature>
<organism evidence="3 4">
    <name type="scientific">Ridgeia piscesae</name>
    <name type="common">Tubeworm</name>
    <dbReference type="NCBI Taxonomy" id="27915"/>
    <lineage>
        <taxon>Eukaryota</taxon>
        <taxon>Metazoa</taxon>
        <taxon>Spiralia</taxon>
        <taxon>Lophotrochozoa</taxon>
        <taxon>Annelida</taxon>
        <taxon>Polychaeta</taxon>
        <taxon>Sedentaria</taxon>
        <taxon>Canalipalpata</taxon>
        <taxon>Sabellida</taxon>
        <taxon>Siboglinidae</taxon>
        <taxon>Ridgeia</taxon>
    </lineage>
</organism>
<comment type="caution">
    <text evidence="3">The sequence shown here is derived from an EMBL/GenBank/DDBJ whole genome shotgun (WGS) entry which is preliminary data.</text>
</comment>
<dbReference type="InterPro" id="IPR000477">
    <property type="entry name" value="RT_dom"/>
</dbReference>
<evidence type="ECO:0000256" key="1">
    <source>
        <dbReference type="SAM" id="SignalP"/>
    </source>
</evidence>
<feature type="domain" description="Reverse transcriptase" evidence="2">
    <location>
        <begin position="245"/>
        <end position="560"/>
    </location>
</feature>
<dbReference type="InterPro" id="IPR043502">
    <property type="entry name" value="DNA/RNA_pol_sf"/>
</dbReference>
<evidence type="ECO:0000313" key="3">
    <source>
        <dbReference type="EMBL" id="KAK2138104.1"/>
    </source>
</evidence>
<dbReference type="Pfam" id="PF00078">
    <property type="entry name" value="RVT_1"/>
    <property type="match status" value="1"/>
</dbReference>
<dbReference type="InterPro" id="IPR036691">
    <property type="entry name" value="Endo/exonu/phosph_ase_sf"/>
</dbReference>
<reference evidence="3" key="1">
    <citation type="journal article" date="2023" name="Mol. Biol. Evol.">
        <title>Third-Generation Sequencing Reveals the Adaptive Role of the Epigenome in Three Deep-Sea Polychaetes.</title>
        <authorList>
            <person name="Perez M."/>
            <person name="Aroh O."/>
            <person name="Sun Y."/>
            <person name="Lan Y."/>
            <person name="Juniper S.K."/>
            <person name="Young C.R."/>
            <person name="Angers B."/>
            <person name="Qian P.Y."/>
        </authorList>
    </citation>
    <scope>NUCLEOTIDE SEQUENCE</scope>
    <source>
        <strain evidence="3">R07B-5</strain>
    </source>
</reference>
<proteinExistence type="predicted"/>
<dbReference type="Gene3D" id="3.60.10.10">
    <property type="entry name" value="Endonuclease/exonuclease/phosphatase"/>
    <property type="match status" value="1"/>
</dbReference>
<dbReference type="PANTHER" id="PTHR47027">
    <property type="entry name" value="REVERSE TRANSCRIPTASE DOMAIN-CONTAINING PROTEIN"/>
    <property type="match status" value="1"/>
</dbReference>
<keyword evidence="4" id="KW-1185">Reference proteome</keyword>
<dbReference type="Pfam" id="PF20049">
    <property type="entry name" value="DUF6451"/>
    <property type="match status" value="1"/>
</dbReference>
<dbReference type="PANTHER" id="PTHR47027:SF25">
    <property type="entry name" value="REVERSE TRANSCRIPTASE DOMAIN-CONTAINING PROTEIN"/>
    <property type="match status" value="1"/>
</dbReference>
<dbReference type="SUPFAM" id="SSF56672">
    <property type="entry name" value="DNA/RNA polymerases"/>
    <property type="match status" value="1"/>
</dbReference>
<dbReference type="PROSITE" id="PS50878">
    <property type="entry name" value="RT_POL"/>
    <property type="match status" value="1"/>
</dbReference>
<feature type="signal peptide" evidence="1">
    <location>
        <begin position="1"/>
        <end position="23"/>
    </location>
</feature>
<dbReference type="Proteomes" id="UP001209878">
    <property type="component" value="Unassembled WGS sequence"/>
</dbReference>
<accession>A0AAD9IMJ2</accession>
<sequence>MNALKWTLALLLLCVALAPLIDASTEDEEAQILPDVPLIPDIPSDIVIIPDVRSADVLVPDDRLAPGTALGSGGSKDHLCLVQNKEPTNDKDEETKEDFYNKLQTLCDKLKEKDMTILMGDLNAKIGSDNSGTTETFRLTVRNKYEALQDLLDEGNMDIDTQWQQIKEMWTSTCSVVLGKKKYQQKDRISSDTLNKVQVRKEKKGAINNSRTRAAKATAQEEYTEANRAVKNSVKTYKANFIEELAREAEDASAQGNMKQLYEITRTFAGKYKRTDRPIKDKNGNVLTSDEDQLKKWREHFEELLKRPPPQNPLDNTPAEEVLQINCETPIPGKVLNRVILDRLKTGVDAKLRDHQAGFRKDRSCTDQIATLRIIVEQSMEWDSSLYINFVDYEKFDSLDRDTLWKLLQHYGIPNKLISLIRNSYEDMASRVIHAGQLTDSFMVKTGVRQGCLLSPFLFLLAIDWIMKKTTKYRRNGIQWAPWSQLELDFVDDLALLSHSHQQMQENTELLNTVSTQLGLNINRSKTRIMKANTKNNNPITMNGEPLEETDSFTYLGSTINKHGGTAEDVKARIQKARVAFIMLRKIWRAKQIKTNTKLRIFNSNVKAVLLYGSETWRSTQKTLKRIQTFINKCLRRILHLKWTDKISNTTLWKMTKQLLIENEIKKRKWRWIGHTLRKPPNTIT</sequence>
<dbReference type="InterPro" id="IPR045609">
    <property type="entry name" value="DUF6451"/>
</dbReference>